<accession>G7YNL1</accession>
<keyword evidence="2" id="KW-1185">Reference proteome</keyword>
<evidence type="ECO:0000313" key="1">
    <source>
        <dbReference type="EMBL" id="GAA54542.1"/>
    </source>
</evidence>
<evidence type="ECO:0000313" key="2">
    <source>
        <dbReference type="Proteomes" id="UP000008909"/>
    </source>
</evidence>
<dbReference type="Proteomes" id="UP000008909">
    <property type="component" value="Unassembled WGS sequence"/>
</dbReference>
<protein>
    <submittedName>
        <fullName evidence="1">Uncharacterized protein</fullName>
    </submittedName>
</protein>
<reference evidence="1" key="1">
    <citation type="journal article" date="2011" name="Genome Biol.">
        <title>The draft genome of the carcinogenic human liver fluke Clonorchis sinensis.</title>
        <authorList>
            <person name="Wang X."/>
            <person name="Chen W."/>
            <person name="Huang Y."/>
            <person name="Sun J."/>
            <person name="Men J."/>
            <person name="Liu H."/>
            <person name="Luo F."/>
            <person name="Guo L."/>
            <person name="Lv X."/>
            <person name="Deng C."/>
            <person name="Zhou C."/>
            <person name="Fan Y."/>
            <person name="Li X."/>
            <person name="Huang L."/>
            <person name="Hu Y."/>
            <person name="Liang C."/>
            <person name="Hu X."/>
            <person name="Xu J."/>
            <person name="Yu X."/>
        </authorList>
    </citation>
    <scope>NUCLEOTIDE SEQUENCE [LARGE SCALE GENOMIC DNA]</scope>
    <source>
        <strain evidence="1">Henan</strain>
    </source>
</reference>
<organism evidence="1 2">
    <name type="scientific">Clonorchis sinensis</name>
    <name type="common">Chinese liver fluke</name>
    <dbReference type="NCBI Taxonomy" id="79923"/>
    <lineage>
        <taxon>Eukaryota</taxon>
        <taxon>Metazoa</taxon>
        <taxon>Spiralia</taxon>
        <taxon>Lophotrochozoa</taxon>
        <taxon>Platyhelminthes</taxon>
        <taxon>Trematoda</taxon>
        <taxon>Digenea</taxon>
        <taxon>Opisthorchiida</taxon>
        <taxon>Opisthorchiata</taxon>
        <taxon>Opisthorchiidae</taxon>
        <taxon>Clonorchis</taxon>
    </lineage>
</organism>
<dbReference type="AlphaFoldDB" id="G7YNL1"/>
<gene>
    <name evidence="1" type="ORF">CLF_103724</name>
</gene>
<sequence length="439" mass="49662">MKLSKCRLQQNTQNEGQTPTKAVVLVHKNHNPGKVRIRKECSTLEVRPLLTFGPFLRFILHHSPNSSQPESDPSNTPKVSVKFRPNVGRIQYLANVLRHPCFLWDDCCSEPLSEADTRCSCRLSTPLDSESEAGFHKPLHSCSVHWSITGSFAAEGNLELNQFALAQVYRWRPPPQFCPAELNHTYRSDSPKFNADNADRKPNHHGTPCFRFLPIRIKHGTMRSSRQLQPGEIDGQRREHVSDLPPVKKIAMTTIPHSVLKQIFTPLSGTVICGFFINPLGRMIQQFPFSAYSYTLVPTVTVPSRYGNPRGEKTTFLVRYAEVRWLECTLMSAYSSVVHAHGFLIPEQALGSGLNTACGRKTRGMIIVIYQDGHAERGSECFARRSLSNDLRESYSHRRLFDKCGSAHTMIDHAVKWPQNSRIVAVMDSTEFVQHLVME</sequence>
<name>G7YNL1_CLOSI</name>
<proteinExistence type="predicted"/>
<dbReference type="EMBL" id="DF143900">
    <property type="protein sequence ID" value="GAA54542.1"/>
    <property type="molecule type" value="Genomic_DNA"/>
</dbReference>
<reference key="2">
    <citation type="submission" date="2011-10" db="EMBL/GenBank/DDBJ databases">
        <title>The genome and transcriptome sequence of Clonorchis sinensis provide insights into the carcinogenic liver fluke.</title>
        <authorList>
            <person name="Wang X."/>
            <person name="Huang Y."/>
            <person name="Chen W."/>
            <person name="Liu H."/>
            <person name="Guo L."/>
            <person name="Chen Y."/>
            <person name="Luo F."/>
            <person name="Zhou W."/>
            <person name="Sun J."/>
            <person name="Mao Q."/>
            <person name="Liang P."/>
            <person name="Zhou C."/>
            <person name="Tian Y."/>
            <person name="Men J."/>
            <person name="Lv X."/>
            <person name="Huang L."/>
            <person name="Zhou J."/>
            <person name="Hu Y."/>
            <person name="Li R."/>
            <person name="Zhang F."/>
            <person name="Lei H."/>
            <person name="Li X."/>
            <person name="Hu X."/>
            <person name="Liang C."/>
            <person name="Xu J."/>
            <person name="Wu Z."/>
            <person name="Yu X."/>
        </authorList>
    </citation>
    <scope>NUCLEOTIDE SEQUENCE</scope>
    <source>
        <strain>Henan</strain>
    </source>
</reference>